<dbReference type="Gene3D" id="3.30.420.10">
    <property type="entry name" value="Ribonuclease H-like superfamily/Ribonuclease H"/>
    <property type="match status" value="1"/>
</dbReference>
<reference evidence="1" key="2">
    <citation type="submission" date="2022-06" db="UniProtKB">
        <authorList>
            <consortium name="EnsemblMetazoa"/>
        </authorList>
    </citation>
    <scope>IDENTIFICATION</scope>
    <source>
        <strain evidence="1">DF5081</strain>
    </source>
</reference>
<protein>
    <submittedName>
        <fullName evidence="1">Uncharacterized protein</fullName>
    </submittedName>
</protein>
<keyword evidence="2" id="KW-1185">Reference proteome</keyword>
<evidence type="ECO:0000313" key="2">
    <source>
        <dbReference type="Proteomes" id="UP000005237"/>
    </source>
</evidence>
<name>A0A8R1IMU9_CAEJA</name>
<dbReference type="Proteomes" id="UP000005237">
    <property type="component" value="Unassembled WGS sequence"/>
</dbReference>
<sequence>MFHYFQDHLRGKMFDDRRHIETYLDEFFNDQQAEFYARGIEQLPTRLQQFFTNQFFYRYSSISQQHLKS</sequence>
<dbReference type="AlphaFoldDB" id="A0A8R1IMU9"/>
<dbReference type="InterPro" id="IPR036397">
    <property type="entry name" value="RNaseH_sf"/>
</dbReference>
<accession>A0A8R1IMU9</accession>
<evidence type="ECO:0000313" key="1">
    <source>
        <dbReference type="EnsemblMetazoa" id="CJA39742.1"/>
    </source>
</evidence>
<reference evidence="2" key="1">
    <citation type="submission" date="2010-08" db="EMBL/GenBank/DDBJ databases">
        <authorList>
            <consortium name="Caenorhabditis japonica Sequencing Consortium"/>
            <person name="Wilson R.K."/>
        </authorList>
    </citation>
    <scope>NUCLEOTIDE SEQUENCE [LARGE SCALE GENOMIC DNA]</scope>
    <source>
        <strain evidence="2">DF5081</strain>
    </source>
</reference>
<dbReference type="EnsemblMetazoa" id="CJA39742.1">
    <property type="protein sequence ID" value="CJA39742.1"/>
    <property type="gene ID" value="WBGene00215589"/>
</dbReference>
<dbReference type="GO" id="GO:0003676">
    <property type="term" value="F:nucleic acid binding"/>
    <property type="evidence" value="ECO:0007669"/>
    <property type="project" value="InterPro"/>
</dbReference>
<organism evidence="1 2">
    <name type="scientific">Caenorhabditis japonica</name>
    <dbReference type="NCBI Taxonomy" id="281687"/>
    <lineage>
        <taxon>Eukaryota</taxon>
        <taxon>Metazoa</taxon>
        <taxon>Ecdysozoa</taxon>
        <taxon>Nematoda</taxon>
        <taxon>Chromadorea</taxon>
        <taxon>Rhabditida</taxon>
        <taxon>Rhabditina</taxon>
        <taxon>Rhabditomorpha</taxon>
        <taxon>Rhabditoidea</taxon>
        <taxon>Rhabditidae</taxon>
        <taxon>Peloderinae</taxon>
        <taxon>Caenorhabditis</taxon>
    </lineage>
</organism>
<proteinExistence type="predicted"/>